<comment type="caution">
    <text evidence="3">The sequence shown here is derived from an EMBL/GenBank/DDBJ whole genome shotgun (WGS) entry which is preliminary data.</text>
</comment>
<evidence type="ECO:0000313" key="5">
    <source>
        <dbReference type="Proteomes" id="UP001296969"/>
    </source>
</evidence>
<name>A0A9D7AEV0_9GAMM</name>
<feature type="region of interest" description="Disordered" evidence="1">
    <location>
        <begin position="1"/>
        <end position="63"/>
    </location>
</feature>
<dbReference type="Proteomes" id="UP001296969">
    <property type="component" value="Unassembled WGS sequence"/>
</dbReference>
<feature type="compositionally biased region" description="Polar residues" evidence="1">
    <location>
        <begin position="23"/>
        <end position="34"/>
    </location>
</feature>
<dbReference type="Proteomes" id="UP000807542">
    <property type="component" value="Unassembled WGS sequence"/>
</dbReference>
<accession>A0A9D7AEV0</accession>
<reference evidence="3 5" key="1">
    <citation type="submission" date="2020-11" db="EMBL/GenBank/DDBJ databases">
        <title>Insectihabitans protaetiae gen. nov. sp. nov. and Insectihabitans allomyrinae sp. nov., isolated from larvae of Protaetia brevitarsis seulensis and Allomyrina dichotoma, respectively.</title>
        <authorList>
            <person name="Lee S.D."/>
            <person name="Byeon Y.-S."/>
            <person name="Kim S.-M."/>
            <person name="Yang H.L."/>
            <person name="Kim I.S."/>
        </authorList>
    </citation>
    <scope>NUCLEOTIDE SEQUENCE</scope>
    <source>
        <strain evidence="3">CWB-B4</strain>
        <strain evidence="2 5">CWB-B43</strain>
    </source>
</reference>
<evidence type="ECO:0000313" key="3">
    <source>
        <dbReference type="EMBL" id="MBK5174714.1"/>
    </source>
</evidence>
<gene>
    <name evidence="3" type="ORF">I2492_00055</name>
    <name evidence="2" type="ORF">I2493_00055</name>
</gene>
<organism evidence="3 4">
    <name type="scientific">Limnobaculum xujianqingii</name>
    <dbReference type="NCBI Taxonomy" id="2738837"/>
    <lineage>
        <taxon>Bacteria</taxon>
        <taxon>Pseudomonadati</taxon>
        <taxon>Pseudomonadota</taxon>
        <taxon>Gammaproteobacteria</taxon>
        <taxon>Enterobacterales</taxon>
        <taxon>Budviciaceae</taxon>
        <taxon>Limnobaculum</taxon>
    </lineage>
</organism>
<dbReference type="EMBL" id="JADRCP010000001">
    <property type="protein sequence ID" value="MBK5174714.1"/>
    <property type="molecule type" value="Genomic_DNA"/>
</dbReference>
<feature type="compositionally biased region" description="Basic and acidic residues" evidence="1">
    <location>
        <begin position="1"/>
        <end position="18"/>
    </location>
</feature>
<keyword evidence="5" id="KW-1185">Reference proteome</keyword>
<proteinExistence type="predicted"/>
<protein>
    <submittedName>
        <fullName evidence="3">Uncharacterized protein</fullName>
    </submittedName>
</protein>
<evidence type="ECO:0000313" key="4">
    <source>
        <dbReference type="Proteomes" id="UP000807542"/>
    </source>
</evidence>
<sequence>MYPVHKPEEARRSGKVFEDPESSENTPGDTTPRQHSNRARELSTTRAESLGLSPMLPADILWE</sequence>
<evidence type="ECO:0000256" key="1">
    <source>
        <dbReference type="SAM" id="MobiDB-lite"/>
    </source>
</evidence>
<dbReference type="AlphaFoldDB" id="A0A9D7AEV0"/>
<dbReference type="EMBL" id="JADRCQ010000001">
    <property type="protein sequence ID" value="MBK5071405.1"/>
    <property type="molecule type" value="Genomic_DNA"/>
</dbReference>
<evidence type="ECO:0000313" key="2">
    <source>
        <dbReference type="EMBL" id="MBK5071405.1"/>
    </source>
</evidence>